<reference evidence="2" key="1">
    <citation type="journal article" date="2021" name="PeerJ">
        <title>Extensive microbial diversity within the chicken gut microbiome revealed by metagenomics and culture.</title>
        <authorList>
            <person name="Gilroy R."/>
            <person name="Ravi A."/>
            <person name="Getino M."/>
            <person name="Pursley I."/>
            <person name="Horton D.L."/>
            <person name="Alikhan N.F."/>
            <person name="Baker D."/>
            <person name="Gharbi K."/>
            <person name="Hall N."/>
            <person name="Watson M."/>
            <person name="Adriaenssens E.M."/>
            <person name="Foster-Nyarko E."/>
            <person name="Jarju S."/>
            <person name="Secka A."/>
            <person name="Antonio M."/>
            <person name="Oren A."/>
            <person name="Chaudhuri R.R."/>
            <person name="La Ragione R."/>
            <person name="Hildebrand F."/>
            <person name="Pallen M.J."/>
        </authorList>
    </citation>
    <scope>NUCLEOTIDE SEQUENCE</scope>
    <source>
        <strain evidence="2">ChiGjej6B6-1540</strain>
    </source>
</reference>
<comment type="caution">
    <text evidence="2">The sequence shown here is derived from an EMBL/GenBank/DDBJ whole genome shotgun (WGS) entry which is preliminary data.</text>
</comment>
<dbReference type="Proteomes" id="UP000824192">
    <property type="component" value="Unassembled WGS sequence"/>
</dbReference>
<keyword evidence="1" id="KW-0812">Transmembrane</keyword>
<proteinExistence type="predicted"/>
<evidence type="ECO:0000313" key="2">
    <source>
        <dbReference type="EMBL" id="HIW94639.1"/>
    </source>
</evidence>
<organism evidence="2 3">
    <name type="scientific">Candidatus Flavonifractor merdipullorum</name>
    <dbReference type="NCBI Taxonomy" id="2838590"/>
    <lineage>
        <taxon>Bacteria</taxon>
        <taxon>Bacillati</taxon>
        <taxon>Bacillota</taxon>
        <taxon>Clostridia</taxon>
        <taxon>Eubacteriales</taxon>
        <taxon>Oscillospiraceae</taxon>
        <taxon>Flavonifractor</taxon>
    </lineage>
</organism>
<evidence type="ECO:0000313" key="3">
    <source>
        <dbReference type="Proteomes" id="UP000824192"/>
    </source>
</evidence>
<dbReference type="EMBL" id="DXGA01000192">
    <property type="protein sequence ID" value="HIW94639.1"/>
    <property type="molecule type" value="Genomic_DNA"/>
</dbReference>
<evidence type="ECO:0000256" key="1">
    <source>
        <dbReference type="SAM" id="Phobius"/>
    </source>
</evidence>
<feature type="transmembrane region" description="Helical" evidence="1">
    <location>
        <begin position="9"/>
        <end position="30"/>
    </location>
</feature>
<feature type="transmembrane region" description="Helical" evidence="1">
    <location>
        <begin position="115"/>
        <end position="135"/>
    </location>
</feature>
<accession>A0A9D1RUV9</accession>
<keyword evidence="1" id="KW-0472">Membrane</keyword>
<gene>
    <name evidence="2" type="ORF">H9868_08910</name>
</gene>
<sequence>MNIKNQGPAFYCNVLAAILGIAGVILTIVSSTMTVDNALPNITVLAVAGIIGVILVAVAAYLPNRRGNSDLISAAAVLGAIALYMYTLGGAAIQRVMLIAGLFSYNANNTAGWNIFYVSVAAWVCLLVGIVFLIIGSFTKSVKETA</sequence>
<dbReference type="AlphaFoldDB" id="A0A9D1RUV9"/>
<reference evidence="2" key="2">
    <citation type="submission" date="2021-04" db="EMBL/GenBank/DDBJ databases">
        <authorList>
            <person name="Gilroy R."/>
        </authorList>
    </citation>
    <scope>NUCLEOTIDE SEQUENCE</scope>
    <source>
        <strain evidence="2">ChiGjej6B6-1540</strain>
    </source>
</reference>
<protein>
    <submittedName>
        <fullName evidence="2">Uncharacterized protein</fullName>
    </submittedName>
</protein>
<name>A0A9D1RUV9_9FIRM</name>
<feature type="transmembrane region" description="Helical" evidence="1">
    <location>
        <begin position="42"/>
        <end position="62"/>
    </location>
</feature>
<keyword evidence="1" id="KW-1133">Transmembrane helix</keyword>
<feature type="transmembrane region" description="Helical" evidence="1">
    <location>
        <begin position="74"/>
        <end position="103"/>
    </location>
</feature>